<evidence type="ECO:0000313" key="3">
    <source>
        <dbReference type="Proteomes" id="UP000320085"/>
    </source>
</evidence>
<gene>
    <name evidence="2" type="ORF">FHX52_4786</name>
</gene>
<keyword evidence="1" id="KW-0472">Membrane</keyword>
<evidence type="ECO:0000256" key="1">
    <source>
        <dbReference type="SAM" id="Phobius"/>
    </source>
</evidence>
<feature type="transmembrane region" description="Helical" evidence="1">
    <location>
        <begin position="97"/>
        <end position="115"/>
    </location>
</feature>
<name>A0A543PN87_9MICO</name>
<dbReference type="Proteomes" id="UP000320085">
    <property type="component" value="Unassembled WGS sequence"/>
</dbReference>
<keyword evidence="1" id="KW-0812">Transmembrane</keyword>
<reference evidence="2 3" key="1">
    <citation type="submission" date="2019-06" db="EMBL/GenBank/DDBJ databases">
        <title>Sequencing the genomes of 1000 actinobacteria strains.</title>
        <authorList>
            <person name="Klenk H.-P."/>
        </authorList>
    </citation>
    <scope>NUCLEOTIDE SEQUENCE [LARGE SCALE GENOMIC DNA]</scope>
    <source>
        <strain evidence="2 3">DSM 21776</strain>
    </source>
</reference>
<proteinExistence type="predicted"/>
<feature type="transmembrane region" description="Helical" evidence="1">
    <location>
        <begin position="39"/>
        <end position="63"/>
    </location>
</feature>
<protein>
    <recommendedName>
        <fullName evidence="4">DUF4386 family protein</fullName>
    </recommendedName>
</protein>
<accession>A0A543PN87</accession>
<organism evidence="2 3">
    <name type="scientific">Humibacillus xanthopallidus</name>
    <dbReference type="NCBI Taxonomy" id="412689"/>
    <lineage>
        <taxon>Bacteria</taxon>
        <taxon>Bacillati</taxon>
        <taxon>Actinomycetota</taxon>
        <taxon>Actinomycetes</taxon>
        <taxon>Micrococcales</taxon>
        <taxon>Intrasporangiaceae</taxon>
        <taxon>Humibacillus</taxon>
    </lineage>
</organism>
<comment type="caution">
    <text evidence="2">The sequence shown here is derived from an EMBL/GenBank/DDBJ whole genome shotgun (WGS) entry which is preliminary data.</text>
</comment>
<evidence type="ECO:0000313" key="2">
    <source>
        <dbReference type="EMBL" id="TQN45546.1"/>
    </source>
</evidence>
<keyword evidence="1" id="KW-1133">Transmembrane helix</keyword>
<dbReference type="EMBL" id="VFQF01000003">
    <property type="protein sequence ID" value="TQN45546.1"/>
    <property type="molecule type" value="Genomic_DNA"/>
</dbReference>
<sequence>MAHAALTGVNLAFYGATGPGVDRASALSVMDSLMTDPAVGAPLLLGHYVFTLGVLLVAVAVIRSRQLGRWAGWAVVAAVVSDIVLGSLPVPGLLGDVVSGSLLVVGFAALGLQLMRDPQSRPAV</sequence>
<dbReference type="AlphaFoldDB" id="A0A543PN87"/>
<evidence type="ECO:0008006" key="4">
    <source>
        <dbReference type="Google" id="ProtNLM"/>
    </source>
</evidence>
<dbReference type="RefSeq" id="WP_141824744.1">
    <property type="nucleotide sequence ID" value="NZ_BAAAQC010000013.1"/>
</dbReference>
<feature type="transmembrane region" description="Helical" evidence="1">
    <location>
        <begin position="70"/>
        <end position="91"/>
    </location>
</feature>